<dbReference type="Proteomes" id="UP000238825">
    <property type="component" value="Chromosome"/>
</dbReference>
<evidence type="ECO:0008006" key="5">
    <source>
        <dbReference type="Google" id="ProtNLM"/>
    </source>
</evidence>
<reference evidence="1 3" key="1">
    <citation type="submission" date="2017-03" db="EMBL/GenBank/DDBJ databases">
        <title>The whole genome sequencing and assembly of Lysinibacillus sphaericus DSM 28T strain.</title>
        <authorList>
            <person name="Lee Y.-J."/>
            <person name="Yi H."/>
            <person name="Bahn Y.-S."/>
            <person name="Kim J.F."/>
            <person name="Lee D.-W."/>
        </authorList>
    </citation>
    <scope>NUCLEOTIDE SEQUENCE [LARGE SCALE GENOMIC DNA]</scope>
    <source>
        <strain evidence="1 3">DSM 28</strain>
    </source>
</reference>
<dbReference type="RefSeq" id="WP_024364740.1">
    <property type="nucleotide sequence ID" value="NZ_BJNS01000045.1"/>
</dbReference>
<accession>A0A2S0K050</accession>
<evidence type="ECO:0000313" key="3">
    <source>
        <dbReference type="Proteomes" id="UP000238825"/>
    </source>
</evidence>
<evidence type="ECO:0000313" key="2">
    <source>
        <dbReference type="EMBL" id="SUV17497.1"/>
    </source>
</evidence>
<dbReference type="Proteomes" id="UP000255295">
    <property type="component" value="Unassembled WGS sequence"/>
</dbReference>
<protein>
    <recommendedName>
        <fullName evidence="5">DNA-binding protein</fullName>
    </recommendedName>
</protein>
<name>A0A2S0K050_LYSSH</name>
<dbReference type="EMBL" id="CP019980">
    <property type="protein sequence ID" value="AVK96688.1"/>
    <property type="molecule type" value="Genomic_DNA"/>
</dbReference>
<proteinExistence type="predicted"/>
<dbReference type="GeneID" id="48276657"/>
<evidence type="ECO:0000313" key="1">
    <source>
        <dbReference type="EMBL" id="AVK96688.1"/>
    </source>
</evidence>
<evidence type="ECO:0000313" key="4">
    <source>
        <dbReference type="Proteomes" id="UP000255295"/>
    </source>
</evidence>
<dbReference type="AlphaFoldDB" id="A0A2S0K050"/>
<dbReference type="EMBL" id="UFSZ01000001">
    <property type="protein sequence ID" value="SUV17497.1"/>
    <property type="molecule type" value="Genomic_DNA"/>
</dbReference>
<sequence length="114" mass="13157">MFSEDFKEKMMLEFRTMIREEMEATLQGTYVQIQQLPPFLTKEELKKLLRIADTKASALLARADFPVLREAGVLVPSHLFIQWVEANTQWIDLNTGLAPHSLKALRPIKPYVLT</sequence>
<organism evidence="1 3">
    <name type="scientific">Lysinibacillus sphaericus</name>
    <name type="common">Bacillus sphaericus</name>
    <dbReference type="NCBI Taxonomy" id="1421"/>
    <lineage>
        <taxon>Bacteria</taxon>
        <taxon>Bacillati</taxon>
        <taxon>Bacillota</taxon>
        <taxon>Bacilli</taxon>
        <taxon>Bacillales</taxon>
        <taxon>Bacillaceae</taxon>
        <taxon>Lysinibacillus</taxon>
    </lineage>
</organism>
<reference evidence="2 4" key="2">
    <citation type="submission" date="2018-06" db="EMBL/GenBank/DDBJ databases">
        <authorList>
            <consortium name="Pathogen Informatics"/>
            <person name="Doyle S."/>
        </authorList>
    </citation>
    <scope>NUCLEOTIDE SEQUENCE [LARGE SCALE GENOMIC DNA]</scope>
    <source>
        <strain evidence="2 4">NCTC10338</strain>
    </source>
</reference>
<gene>
    <name evidence="1" type="ORF">LS41612_10630</name>
    <name evidence="2" type="ORF">NCTC10338_02600</name>
</gene>